<feature type="chain" id="PRO_5020402087" evidence="3">
    <location>
        <begin position="27"/>
        <end position="504"/>
    </location>
</feature>
<dbReference type="Gene3D" id="3.90.76.10">
    <property type="entry name" value="Dipeptide-binding Protein, Domain 1"/>
    <property type="match status" value="1"/>
</dbReference>
<evidence type="ECO:0000256" key="1">
    <source>
        <dbReference type="ARBA" id="ARBA00005695"/>
    </source>
</evidence>
<sequence length="504" mass="55145">MLNRRTVLTSSAALLALTGSGVHILAAAQSAGSPSSAITIGMSLEPPSLDPSANAASSVGEITLYNIYETLTKINADGSVSPLLAESWEVSPDLKTYTFKLRKEARFHNGEPFNAEAVKFSFDRAKAANSTNKDKATFAKLNTDVIDDHTVRITNTDVEPELLFMLGQATAAIVEPKSAAKNASAPTGTGPYQLARWSRGTSLQLKRWDEHPRANQLRIQNATFRFISDPAAQVASLLAGDVDVFPRVSPRSVRQFESNKDYQVIVSGSRAKTILAINNRRKPLNDLRVRQAIAAAIDRRVVIDGAGDGYGAAIGSHYVPGAFGFVDTTGINAYDPEKAIRLLQEAGVKTPLKLRIALPPTPYARQGGIVIASMLAKVGIDAELDNVEWAQWLNNVMGKHQFDMTLISHVEPFDLGNYANPQYYWGYDSEPFQKLFEQIKTATQPAERARLLGSAQRQIAEDSVNAFLYQPQWVTVANKNVRGLWRDMPVFVNDLSTLRWSGAN</sequence>
<organism evidence="5 6">
    <name type="scientific">Lampropedia aestuarii</name>
    <dbReference type="NCBI Taxonomy" id="2562762"/>
    <lineage>
        <taxon>Bacteria</taxon>
        <taxon>Pseudomonadati</taxon>
        <taxon>Pseudomonadota</taxon>
        <taxon>Betaproteobacteria</taxon>
        <taxon>Burkholderiales</taxon>
        <taxon>Comamonadaceae</taxon>
        <taxon>Lampropedia</taxon>
    </lineage>
</organism>
<dbReference type="Gene3D" id="3.40.190.10">
    <property type="entry name" value="Periplasmic binding protein-like II"/>
    <property type="match status" value="1"/>
</dbReference>
<proteinExistence type="inferred from homology"/>
<dbReference type="InterPro" id="IPR000914">
    <property type="entry name" value="SBP_5_dom"/>
</dbReference>
<feature type="domain" description="Solute-binding protein family 5" evidence="4">
    <location>
        <begin position="80"/>
        <end position="410"/>
    </location>
</feature>
<protein>
    <submittedName>
        <fullName evidence="5">ABC transporter substrate-binding protein</fullName>
    </submittedName>
</protein>
<evidence type="ECO:0000259" key="4">
    <source>
        <dbReference type="Pfam" id="PF00496"/>
    </source>
</evidence>
<evidence type="ECO:0000256" key="2">
    <source>
        <dbReference type="ARBA" id="ARBA00022729"/>
    </source>
</evidence>
<dbReference type="PANTHER" id="PTHR30290:SF38">
    <property type="entry name" value="D,D-DIPEPTIDE-BINDING PERIPLASMIC PROTEIN DDPA-RELATED"/>
    <property type="match status" value="1"/>
</dbReference>
<dbReference type="GO" id="GO:0030288">
    <property type="term" value="C:outer membrane-bounded periplasmic space"/>
    <property type="evidence" value="ECO:0007669"/>
    <property type="project" value="UniProtKB-ARBA"/>
</dbReference>
<dbReference type="Proteomes" id="UP000306236">
    <property type="component" value="Unassembled WGS sequence"/>
</dbReference>
<gene>
    <name evidence="5" type="ORF">E8K88_02055</name>
</gene>
<dbReference type="GO" id="GO:0015833">
    <property type="term" value="P:peptide transport"/>
    <property type="evidence" value="ECO:0007669"/>
    <property type="project" value="TreeGrafter"/>
</dbReference>
<dbReference type="InterPro" id="IPR030678">
    <property type="entry name" value="Peptide/Ni-bd"/>
</dbReference>
<reference evidence="5 6" key="1">
    <citation type="submission" date="2019-04" db="EMBL/GenBank/DDBJ databases">
        <title>Lampropedia sp YIM MLB12 draf genome.</title>
        <authorList>
            <person name="Wang Y.-X."/>
        </authorList>
    </citation>
    <scope>NUCLEOTIDE SEQUENCE [LARGE SCALE GENOMIC DNA]</scope>
    <source>
        <strain evidence="5 6">YIM MLB12</strain>
    </source>
</reference>
<accession>A0A4S5C118</accession>
<dbReference type="InterPro" id="IPR039424">
    <property type="entry name" value="SBP_5"/>
</dbReference>
<keyword evidence="2 3" id="KW-0732">Signal</keyword>
<evidence type="ECO:0000256" key="3">
    <source>
        <dbReference type="SAM" id="SignalP"/>
    </source>
</evidence>
<name>A0A4S5C118_9BURK</name>
<dbReference type="PANTHER" id="PTHR30290">
    <property type="entry name" value="PERIPLASMIC BINDING COMPONENT OF ABC TRANSPORTER"/>
    <property type="match status" value="1"/>
</dbReference>
<dbReference type="SUPFAM" id="SSF53850">
    <property type="entry name" value="Periplasmic binding protein-like II"/>
    <property type="match status" value="1"/>
</dbReference>
<evidence type="ECO:0000313" key="5">
    <source>
        <dbReference type="EMBL" id="THJ36076.1"/>
    </source>
</evidence>
<feature type="signal peptide" evidence="3">
    <location>
        <begin position="1"/>
        <end position="26"/>
    </location>
</feature>
<dbReference type="GO" id="GO:0043190">
    <property type="term" value="C:ATP-binding cassette (ABC) transporter complex"/>
    <property type="evidence" value="ECO:0007669"/>
    <property type="project" value="InterPro"/>
</dbReference>
<dbReference type="AlphaFoldDB" id="A0A4S5C118"/>
<dbReference type="OrthoDB" id="9801799at2"/>
<comment type="similarity">
    <text evidence="1">Belongs to the bacterial solute-binding protein 5 family.</text>
</comment>
<comment type="caution">
    <text evidence="5">The sequence shown here is derived from an EMBL/GenBank/DDBJ whole genome shotgun (WGS) entry which is preliminary data.</text>
</comment>
<dbReference type="EMBL" id="SSWX01000002">
    <property type="protein sequence ID" value="THJ36076.1"/>
    <property type="molecule type" value="Genomic_DNA"/>
</dbReference>
<dbReference type="GO" id="GO:1904680">
    <property type="term" value="F:peptide transmembrane transporter activity"/>
    <property type="evidence" value="ECO:0007669"/>
    <property type="project" value="TreeGrafter"/>
</dbReference>
<dbReference type="Pfam" id="PF00496">
    <property type="entry name" value="SBP_bac_5"/>
    <property type="match status" value="1"/>
</dbReference>
<dbReference type="CDD" id="cd08494">
    <property type="entry name" value="PBP2_NikA_DppA_OppA_like_6"/>
    <property type="match status" value="1"/>
</dbReference>
<dbReference type="RefSeq" id="WP_136404982.1">
    <property type="nucleotide sequence ID" value="NZ_SSWX01000002.1"/>
</dbReference>
<dbReference type="PIRSF" id="PIRSF002741">
    <property type="entry name" value="MppA"/>
    <property type="match status" value="1"/>
</dbReference>
<dbReference type="Gene3D" id="3.10.105.10">
    <property type="entry name" value="Dipeptide-binding Protein, Domain 3"/>
    <property type="match status" value="1"/>
</dbReference>
<keyword evidence="6" id="KW-1185">Reference proteome</keyword>
<evidence type="ECO:0000313" key="6">
    <source>
        <dbReference type="Proteomes" id="UP000306236"/>
    </source>
</evidence>